<dbReference type="InterPro" id="IPR029063">
    <property type="entry name" value="SAM-dependent_MTases_sf"/>
</dbReference>
<dbReference type="InterPro" id="IPR038375">
    <property type="entry name" value="NDUFAF7_sf"/>
</dbReference>
<accession>A0A2A6FL01</accession>
<keyword evidence="1 3" id="KW-0489">Methyltransferase</keyword>
<proteinExistence type="predicted"/>
<organism evidence="3 4">
    <name type="scientific">Mesorhizobium sanjuanii</name>
    <dbReference type="NCBI Taxonomy" id="2037900"/>
    <lineage>
        <taxon>Bacteria</taxon>
        <taxon>Pseudomonadati</taxon>
        <taxon>Pseudomonadota</taxon>
        <taxon>Alphaproteobacteria</taxon>
        <taxon>Hyphomicrobiales</taxon>
        <taxon>Phyllobacteriaceae</taxon>
        <taxon>Mesorhizobium</taxon>
    </lineage>
</organism>
<dbReference type="Gene3D" id="3.40.50.12710">
    <property type="match status" value="1"/>
</dbReference>
<dbReference type="SUPFAM" id="SSF53335">
    <property type="entry name" value="S-adenosyl-L-methionine-dependent methyltransferases"/>
    <property type="match status" value="1"/>
</dbReference>
<comment type="caution">
    <text evidence="3">The sequence shown here is derived from an EMBL/GenBank/DDBJ whole genome shotgun (WGS) entry which is preliminary data.</text>
</comment>
<protein>
    <submittedName>
        <fullName evidence="3">Methyltransferase</fullName>
    </submittedName>
</protein>
<dbReference type="EMBL" id="NWQG01000024">
    <property type="protein sequence ID" value="PDQ22128.1"/>
    <property type="molecule type" value="Genomic_DNA"/>
</dbReference>
<evidence type="ECO:0000256" key="2">
    <source>
        <dbReference type="ARBA" id="ARBA00022679"/>
    </source>
</evidence>
<evidence type="ECO:0000256" key="1">
    <source>
        <dbReference type="ARBA" id="ARBA00022603"/>
    </source>
</evidence>
<dbReference type="RefSeq" id="WP_097572317.1">
    <property type="nucleotide sequence ID" value="NZ_NWQG01000024.1"/>
</dbReference>
<dbReference type="Pfam" id="PF02636">
    <property type="entry name" value="Methyltransf_28"/>
    <property type="match status" value="1"/>
</dbReference>
<dbReference type="GO" id="GO:0035243">
    <property type="term" value="F:protein-arginine omega-N symmetric methyltransferase activity"/>
    <property type="evidence" value="ECO:0007669"/>
    <property type="project" value="TreeGrafter"/>
</dbReference>
<dbReference type="PANTHER" id="PTHR12049">
    <property type="entry name" value="PROTEIN ARGININE METHYLTRANSFERASE NDUFAF7, MITOCHONDRIAL"/>
    <property type="match status" value="1"/>
</dbReference>
<dbReference type="PANTHER" id="PTHR12049:SF7">
    <property type="entry name" value="PROTEIN ARGININE METHYLTRANSFERASE NDUFAF7, MITOCHONDRIAL"/>
    <property type="match status" value="1"/>
</dbReference>
<dbReference type="Proteomes" id="UP000219182">
    <property type="component" value="Unassembled WGS sequence"/>
</dbReference>
<reference evidence="3 4" key="1">
    <citation type="submission" date="2017-09" db="EMBL/GenBank/DDBJ databases">
        <title>Mesorhizobum sanjuanii sp. nov. isolated from nodules of Lotus tenuis in saline-alkaline lowlands of Flooding Pampa.</title>
        <authorList>
            <person name="Sannazzaro A.I."/>
            <person name="Torres Tejerizo G.A."/>
            <person name="Fontana F."/>
            <person name="Cumpa Velazquez L.M."/>
            <person name="Hansen L."/>
            <person name="Pistorio M."/>
            <person name="Estrella M.J."/>
        </authorList>
    </citation>
    <scope>NUCLEOTIDE SEQUENCE [LARGE SCALE GENOMIC DNA]</scope>
    <source>
        <strain evidence="3 4">BSA136</strain>
    </source>
</reference>
<dbReference type="GO" id="GO:0032259">
    <property type="term" value="P:methylation"/>
    <property type="evidence" value="ECO:0007669"/>
    <property type="project" value="UniProtKB-KW"/>
</dbReference>
<keyword evidence="2 3" id="KW-0808">Transferase</keyword>
<gene>
    <name evidence="3" type="ORF">CN311_05225</name>
</gene>
<dbReference type="InterPro" id="IPR003788">
    <property type="entry name" value="NDUFAF7"/>
</dbReference>
<evidence type="ECO:0000313" key="3">
    <source>
        <dbReference type="EMBL" id="PDQ22128.1"/>
    </source>
</evidence>
<evidence type="ECO:0000313" key="4">
    <source>
        <dbReference type="Proteomes" id="UP000219182"/>
    </source>
</evidence>
<sequence>MTRLKIRIAELIDAVGPIPVSEYMALCLFDPDHGYYTTREPFGAAGDFVTAPEISQMFGELVAIWLYEAWRVTGRPLPVTIAEIGPGRGTLMKDMLRTFSRLDATLTAGASFAMIETSPRLTGIQRQTLAGTSVTIDWHETIDTLPRTPLLIVGNELFDAVPIRQFVRAGADWRERMIGLDDAGGLRFFAGAASVDPTLLPDDAEEAPQGAIAEIAPARTALMATISERISSRGGAGLFPDYGHLRPGIGDTLQALRRHDHEDVLANPGEADLTAHVDFAALAAIVRAHGLDAHLATQGEFLVRMGLLERAGWLGANADEAAREKIAGEVERLAGPQAMGELFKVLAILPAGIAVPPFPPAD</sequence>
<dbReference type="AlphaFoldDB" id="A0A2A6FL01"/>
<name>A0A2A6FL01_9HYPH</name>
<keyword evidence="4" id="KW-1185">Reference proteome</keyword>